<evidence type="ECO:0008006" key="3">
    <source>
        <dbReference type="Google" id="ProtNLM"/>
    </source>
</evidence>
<dbReference type="SUPFAM" id="SSF51261">
    <property type="entry name" value="Duplicated hybrid motif"/>
    <property type="match status" value="1"/>
</dbReference>
<proteinExistence type="predicted"/>
<gene>
    <name evidence="1" type="ORF">H9650_06410</name>
</gene>
<comment type="caution">
    <text evidence="1">The sequence shown here is derived from an EMBL/GenBank/DDBJ whole genome shotgun (WGS) entry which is preliminary data.</text>
</comment>
<sequence>MLSKKKWMLAILLVFLFIVMDKFEKNDVLSTNYSNTLLAPQKPTEIYQKVREWITPNEDVVTVSAPLLENPVLEYSTIQPYGQGAVLSISASQKIGASENGLIIFTGYTKKTGKTISILYDNGETVTYGFLEEFYQLPYTTVNAGDIFASVKRDILYVQVEKDGETLETTDIVDWLATNYEE</sequence>
<evidence type="ECO:0000313" key="2">
    <source>
        <dbReference type="Proteomes" id="UP000640786"/>
    </source>
</evidence>
<evidence type="ECO:0000313" key="1">
    <source>
        <dbReference type="EMBL" id="MBD7943748.1"/>
    </source>
</evidence>
<dbReference type="Gene3D" id="2.70.70.10">
    <property type="entry name" value="Glucose Permease (Domain IIA)"/>
    <property type="match status" value="1"/>
</dbReference>
<dbReference type="RefSeq" id="WP_191696831.1">
    <property type="nucleotide sequence ID" value="NZ_JACSQO010000002.1"/>
</dbReference>
<organism evidence="1 2">
    <name type="scientific">Psychrobacillus faecigallinarum</name>
    <dbReference type="NCBI Taxonomy" id="2762235"/>
    <lineage>
        <taxon>Bacteria</taxon>
        <taxon>Bacillati</taxon>
        <taxon>Bacillota</taxon>
        <taxon>Bacilli</taxon>
        <taxon>Bacillales</taxon>
        <taxon>Bacillaceae</taxon>
        <taxon>Psychrobacillus</taxon>
    </lineage>
</organism>
<keyword evidence="2" id="KW-1185">Reference proteome</keyword>
<dbReference type="InterPro" id="IPR011055">
    <property type="entry name" value="Dup_hybrid_motif"/>
</dbReference>
<protein>
    <recommendedName>
        <fullName evidence="3">M23 family peptidase</fullName>
    </recommendedName>
</protein>
<reference evidence="1 2" key="1">
    <citation type="submission" date="2020-08" db="EMBL/GenBank/DDBJ databases">
        <title>A Genomic Blueprint of the Chicken Gut Microbiome.</title>
        <authorList>
            <person name="Gilroy R."/>
            <person name="Ravi A."/>
            <person name="Getino M."/>
            <person name="Pursley I."/>
            <person name="Horton D.L."/>
            <person name="Alikhan N.-F."/>
            <person name="Baker D."/>
            <person name="Gharbi K."/>
            <person name="Hall N."/>
            <person name="Watson M."/>
            <person name="Adriaenssens E.M."/>
            <person name="Foster-Nyarko E."/>
            <person name="Jarju S."/>
            <person name="Secka A."/>
            <person name="Antonio M."/>
            <person name="Oren A."/>
            <person name="Chaudhuri R."/>
            <person name="La Ragione R.M."/>
            <person name="Hildebrand F."/>
            <person name="Pallen M.J."/>
        </authorList>
    </citation>
    <scope>NUCLEOTIDE SEQUENCE [LARGE SCALE GENOMIC DNA]</scope>
    <source>
        <strain evidence="1 2">Sa2BUA9</strain>
    </source>
</reference>
<dbReference type="EMBL" id="JACSQO010000002">
    <property type="protein sequence ID" value="MBD7943748.1"/>
    <property type="molecule type" value="Genomic_DNA"/>
</dbReference>
<name>A0ABR8R7H5_9BACI</name>
<accession>A0ABR8R7H5</accession>
<dbReference type="Proteomes" id="UP000640786">
    <property type="component" value="Unassembled WGS sequence"/>
</dbReference>